<dbReference type="PANTHER" id="PTHR43037">
    <property type="entry name" value="UNNAMED PRODUCT-RELATED"/>
    <property type="match status" value="1"/>
</dbReference>
<gene>
    <name evidence="3" type="ORF">METHB2_830003</name>
</gene>
<comment type="caution">
    <text evidence="3">The sequence shown here is derived from an EMBL/GenBank/DDBJ whole genome shotgun (WGS) entry which is preliminary data.</text>
</comment>
<dbReference type="Proteomes" id="UP000494216">
    <property type="component" value="Unassembled WGS sequence"/>
</dbReference>
<dbReference type="PANTHER" id="PTHR43037:SF1">
    <property type="entry name" value="BLL1128 PROTEIN"/>
    <property type="match status" value="1"/>
</dbReference>
<evidence type="ECO:0000256" key="2">
    <source>
        <dbReference type="ARBA" id="ARBA00022801"/>
    </source>
</evidence>
<dbReference type="EMBL" id="CADCXN010000117">
    <property type="protein sequence ID" value="CAA9892826.1"/>
    <property type="molecule type" value="Genomic_DNA"/>
</dbReference>
<proteinExistence type="predicted"/>
<dbReference type="SUPFAM" id="SSF53474">
    <property type="entry name" value="alpha/beta-Hydrolases"/>
    <property type="match status" value="1"/>
</dbReference>
<dbReference type="GO" id="GO:0005576">
    <property type="term" value="C:extracellular region"/>
    <property type="evidence" value="ECO:0007669"/>
    <property type="project" value="InterPro"/>
</dbReference>
<reference evidence="3 4" key="1">
    <citation type="submission" date="2020-02" db="EMBL/GenBank/DDBJ databases">
        <authorList>
            <person name="Hogendoorn C."/>
        </authorList>
    </citation>
    <scope>NUCLEOTIDE SEQUENCE [LARGE SCALE GENOMIC DNA]</scope>
    <source>
        <strain evidence="3">METHB21</strain>
    </source>
</reference>
<keyword evidence="2" id="KW-0378">Hydrolase</keyword>
<organism evidence="3 4">
    <name type="scientific">Candidatus Methylobacter favarea</name>
    <dbReference type="NCBI Taxonomy" id="2707345"/>
    <lineage>
        <taxon>Bacteria</taxon>
        <taxon>Pseudomonadati</taxon>
        <taxon>Pseudomonadota</taxon>
        <taxon>Gammaproteobacteria</taxon>
        <taxon>Methylococcales</taxon>
        <taxon>Methylococcaceae</taxon>
        <taxon>Methylobacter</taxon>
    </lineage>
</organism>
<dbReference type="Gene3D" id="3.40.50.1820">
    <property type="entry name" value="alpha/beta hydrolase"/>
    <property type="match status" value="1"/>
</dbReference>
<protein>
    <submittedName>
        <fullName evidence="3">Esterase</fullName>
    </submittedName>
</protein>
<evidence type="ECO:0000313" key="3">
    <source>
        <dbReference type="EMBL" id="CAA9892826.1"/>
    </source>
</evidence>
<dbReference type="InterPro" id="IPR029058">
    <property type="entry name" value="AB_hydrolase_fold"/>
</dbReference>
<keyword evidence="4" id="KW-1185">Reference proteome</keyword>
<dbReference type="AlphaFoldDB" id="A0A8S0X9Y8"/>
<accession>A0A8S0X9Y8</accession>
<name>A0A8S0X9Y8_9GAMM</name>
<sequence length="391" mass="41310">MKFNKKVFTAMRTAASKLQKDNAGTATEKIQQMMHSLMPAALAGNVSGPLTMPGINSAAKVKADNTGAANGFVPDLLARLSHPGPVDGLPFELPAFTPKSDAQEDDRALAPGKFLADSYTNQAGTRAYKLYVPTAYHGQALPLVVMLHGCTQSPDDFAAGTRWNAIAEEKPCLVLYPAQAQSANGSKCWNWFNAIDQQRGQGEPSILAGMTQEIITNYHADAAQVYVAGLSAGGAMAVILGTTYPELYAAVGIHSGLPYAAAHDLPSAFAAMKGTASPPVDKRLKAIPIIVFHGDRDSTVHPINGDHILSQSISPHAEVQISKGQIVAGHGYTQRVYGGADGKVMAEHWLVHGAGHAWSGGSSRGSYTDGKGPDASQEMMRFFATQSKPTN</sequence>
<evidence type="ECO:0000256" key="1">
    <source>
        <dbReference type="ARBA" id="ARBA00022729"/>
    </source>
</evidence>
<dbReference type="InterPro" id="IPR010126">
    <property type="entry name" value="Esterase_phb"/>
</dbReference>
<keyword evidence="1" id="KW-0732">Signal</keyword>
<evidence type="ECO:0000313" key="4">
    <source>
        <dbReference type="Proteomes" id="UP000494216"/>
    </source>
</evidence>
<dbReference type="Pfam" id="PF10503">
    <property type="entry name" value="Esterase_PHB"/>
    <property type="match status" value="1"/>
</dbReference>
<dbReference type="GO" id="GO:0016787">
    <property type="term" value="F:hydrolase activity"/>
    <property type="evidence" value="ECO:0007669"/>
    <property type="project" value="UniProtKB-KW"/>
</dbReference>
<dbReference type="RefSeq" id="WP_174627553.1">
    <property type="nucleotide sequence ID" value="NZ_CADCXN010000117.1"/>
</dbReference>
<dbReference type="NCBIfam" id="TIGR01840">
    <property type="entry name" value="esterase_phb"/>
    <property type="match status" value="1"/>
</dbReference>
<dbReference type="InterPro" id="IPR050955">
    <property type="entry name" value="Plant_Biomass_Hydrol_Est"/>
</dbReference>